<keyword evidence="2" id="KW-1185">Reference proteome</keyword>
<organism evidence="1 2">
    <name type="scientific">Qipengyuania qiaonensis</name>
    <dbReference type="NCBI Taxonomy" id="2867240"/>
    <lineage>
        <taxon>Bacteria</taxon>
        <taxon>Pseudomonadati</taxon>
        <taxon>Pseudomonadota</taxon>
        <taxon>Alphaproteobacteria</taxon>
        <taxon>Sphingomonadales</taxon>
        <taxon>Erythrobacteraceae</taxon>
        <taxon>Qipengyuania</taxon>
    </lineage>
</organism>
<comment type="caution">
    <text evidence="1">The sequence shown here is derived from an EMBL/GenBank/DDBJ whole genome shotgun (WGS) entry which is preliminary data.</text>
</comment>
<proteinExistence type="predicted"/>
<name>A0ABS7J832_9SPHN</name>
<dbReference type="EMBL" id="JAIGNO010000001">
    <property type="protein sequence ID" value="MBX7481137.1"/>
    <property type="molecule type" value="Genomic_DNA"/>
</dbReference>
<evidence type="ECO:0000313" key="2">
    <source>
        <dbReference type="Proteomes" id="UP000755104"/>
    </source>
</evidence>
<reference evidence="1 2" key="1">
    <citation type="submission" date="2021-08" db="EMBL/GenBank/DDBJ databases">
        <title>Comparative Genomics Analysis of the Genus Qipengyuania Reveals Extensive Genetic Diversity and Metabolic Versatility, Including the Description of Fifteen Novel Species.</title>
        <authorList>
            <person name="Liu Y."/>
        </authorList>
    </citation>
    <scope>NUCLEOTIDE SEQUENCE [LARGE SCALE GENOMIC DNA]</scope>
    <source>
        <strain evidence="1 2">6D47A</strain>
    </source>
</reference>
<sequence length="119" mass="12710">MARVSHNLQATAVCAAMCLSACSGDASPTIAEQGGETVDCAIAGAGDFGPDCRMIQTQADDTVVTVILHPDGGFRRFETASPFVVRDGALEARTAVDGEYLVLTVDSDRYRWPKDRWGE</sequence>
<gene>
    <name evidence="1" type="ORF">K3174_01230</name>
</gene>
<evidence type="ECO:0008006" key="3">
    <source>
        <dbReference type="Google" id="ProtNLM"/>
    </source>
</evidence>
<dbReference type="Proteomes" id="UP000755104">
    <property type="component" value="Unassembled WGS sequence"/>
</dbReference>
<protein>
    <recommendedName>
        <fullName evidence="3">Lipoprotein</fullName>
    </recommendedName>
</protein>
<accession>A0ABS7J832</accession>
<dbReference type="RefSeq" id="WP_221555011.1">
    <property type="nucleotide sequence ID" value="NZ_JAIGNO010000001.1"/>
</dbReference>
<evidence type="ECO:0000313" key="1">
    <source>
        <dbReference type="EMBL" id="MBX7481137.1"/>
    </source>
</evidence>